<organism evidence="2 3">
    <name type="scientific">Lasiosphaeria miniovina</name>
    <dbReference type="NCBI Taxonomy" id="1954250"/>
    <lineage>
        <taxon>Eukaryota</taxon>
        <taxon>Fungi</taxon>
        <taxon>Dikarya</taxon>
        <taxon>Ascomycota</taxon>
        <taxon>Pezizomycotina</taxon>
        <taxon>Sordariomycetes</taxon>
        <taxon>Sordariomycetidae</taxon>
        <taxon>Sordariales</taxon>
        <taxon>Lasiosphaeriaceae</taxon>
        <taxon>Lasiosphaeria</taxon>
    </lineage>
</organism>
<dbReference type="RefSeq" id="XP_060301639.1">
    <property type="nucleotide sequence ID" value="XM_060439576.1"/>
</dbReference>
<keyword evidence="3" id="KW-1185">Reference proteome</keyword>
<name>A0AA40B717_9PEZI</name>
<dbReference type="EMBL" id="JAUIRO010000002">
    <property type="protein sequence ID" value="KAK0728784.1"/>
    <property type="molecule type" value="Genomic_DNA"/>
</dbReference>
<comment type="caution">
    <text evidence="2">The sequence shown here is derived from an EMBL/GenBank/DDBJ whole genome shotgun (WGS) entry which is preliminary data.</text>
</comment>
<reference evidence="2" key="1">
    <citation type="submission" date="2023-06" db="EMBL/GenBank/DDBJ databases">
        <title>Genome-scale phylogeny and comparative genomics of the fungal order Sordariales.</title>
        <authorList>
            <consortium name="Lawrence Berkeley National Laboratory"/>
            <person name="Hensen N."/>
            <person name="Bonometti L."/>
            <person name="Westerberg I."/>
            <person name="Brannstrom I.O."/>
            <person name="Guillou S."/>
            <person name="Cros-Aarteil S."/>
            <person name="Calhoun S."/>
            <person name="Haridas S."/>
            <person name="Kuo A."/>
            <person name="Mondo S."/>
            <person name="Pangilinan J."/>
            <person name="Riley R."/>
            <person name="LaButti K."/>
            <person name="Andreopoulos B."/>
            <person name="Lipzen A."/>
            <person name="Chen C."/>
            <person name="Yanf M."/>
            <person name="Daum C."/>
            <person name="Ng V."/>
            <person name="Clum A."/>
            <person name="Steindorff A."/>
            <person name="Ohm R."/>
            <person name="Martin F."/>
            <person name="Silar P."/>
            <person name="Natvig D."/>
            <person name="Lalanne C."/>
            <person name="Gautier V."/>
            <person name="Ament-velasquez S.L."/>
            <person name="Kruys A."/>
            <person name="Hutchinson M.I."/>
            <person name="Powell A.J."/>
            <person name="Barry K."/>
            <person name="Miller A.N."/>
            <person name="Grigoriev I.V."/>
            <person name="Debuchy R."/>
            <person name="Gladieux P."/>
            <person name="Thoren M.H."/>
            <person name="Johannesson H."/>
        </authorList>
    </citation>
    <scope>NUCLEOTIDE SEQUENCE</scope>
    <source>
        <strain evidence="2">SMH2392-1A</strain>
    </source>
</reference>
<accession>A0AA40B717</accession>
<sequence length="321" mass="34808">MAVRDERLPVLASCDTRVSPSSLSFLGSVRHGVFYPRPNTVPPARGAVESWSAVLEMARNRKGASCRGHGSIGVSQRKKTAADSRSYSPVREQQLREQQARDNALRTAVVALEKLARDKILAEHNIKKPYTYEVNSEMKHLINDRSGKDQLPTSIPVLKIAQELSRKLDLDPSANGWNAALSIMAGKIGSSQPSSVNSEASTASVSSDLEGFKADYRTKHFTGTKAVVVAILTAEFNMLGSSYSEDLVAKTADLMKTKTPPKAEAGLKNEAAVDWIHHNAPDYVKDIMNAYKQALKVLSGQGTLLGERSQAVLGGLHDIAK</sequence>
<dbReference type="Proteomes" id="UP001172101">
    <property type="component" value="Unassembled WGS sequence"/>
</dbReference>
<proteinExistence type="predicted"/>
<evidence type="ECO:0000313" key="2">
    <source>
        <dbReference type="EMBL" id="KAK0728784.1"/>
    </source>
</evidence>
<feature type="region of interest" description="Disordered" evidence="1">
    <location>
        <begin position="62"/>
        <end position="90"/>
    </location>
</feature>
<gene>
    <name evidence="2" type="ORF">B0T26DRAFT_673259</name>
</gene>
<dbReference type="AlphaFoldDB" id="A0AA40B717"/>
<evidence type="ECO:0000313" key="3">
    <source>
        <dbReference type="Proteomes" id="UP001172101"/>
    </source>
</evidence>
<protein>
    <submittedName>
        <fullName evidence="2">Uncharacterized protein</fullName>
    </submittedName>
</protein>
<evidence type="ECO:0000256" key="1">
    <source>
        <dbReference type="SAM" id="MobiDB-lite"/>
    </source>
</evidence>
<dbReference type="GeneID" id="85322846"/>